<dbReference type="Proteomes" id="UP000193144">
    <property type="component" value="Unassembled WGS sequence"/>
</dbReference>
<keyword evidence="3" id="KW-0539">Nucleus</keyword>
<feature type="compositionally biased region" description="Polar residues" evidence="4">
    <location>
        <begin position="600"/>
        <end position="639"/>
    </location>
</feature>
<organism evidence="6 7">
    <name type="scientific">Clohesyomyces aquaticus</name>
    <dbReference type="NCBI Taxonomy" id="1231657"/>
    <lineage>
        <taxon>Eukaryota</taxon>
        <taxon>Fungi</taxon>
        <taxon>Dikarya</taxon>
        <taxon>Ascomycota</taxon>
        <taxon>Pezizomycotina</taxon>
        <taxon>Dothideomycetes</taxon>
        <taxon>Pleosporomycetidae</taxon>
        <taxon>Pleosporales</taxon>
        <taxon>Lindgomycetaceae</taxon>
        <taxon>Clohesyomyces</taxon>
    </lineage>
</organism>
<feature type="region of interest" description="Disordered" evidence="4">
    <location>
        <begin position="781"/>
        <end position="850"/>
    </location>
</feature>
<feature type="compositionally biased region" description="Basic and acidic residues" evidence="4">
    <location>
        <begin position="481"/>
        <end position="495"/>
    </location>
</feature>
<feature type="compositionally biased region" description="Polar residues" evidence="4">
    <location>
        <begin position="133"/>
        <end position="146"/>
    </location>
</feature>
<dbReference type="InterPro" id="IPR047252">
    <property type="entry name" value="TP53BP1-like"/>
</dbReference>
<evidence type="ECO:0000256" key="1">
    <source>
        <dbReference type="ARBA" id="ARBA00004123"/>
    </source>
</evidence>
<feature type="compositionally biased region" description="Acidic residues" evidence="4">
    <location>
        <begin position="512"/>
        <end position="538"/>
    </location>
</feature>
<proteinExistence type="predicted"/>
<dbReference type="GO" id="GO:0000077">
    <property type="term" value="P:DNA damage checkpoint signaling"/>
    <property type="evidence" value="ECO:0007669"/>
    <property type="project" value="TreeGrafter"/>
</dbReference>
<dbReference type="Gene3D" id="3.40.50.10190">
    <property type="entry name" value="BRCT domain"/>
    <property type="match status" value="1"/>
</dbReference>
<dbReference type="PANTHER" id="PTHR15321">
    <property type="entry name" value="TUMOR SUPPRESSOR P53-BINDING PROTEIN 1"/>
    <property type="match status" value="1"/>
</dbReference>
<feature type="compositionally biased region" description="Basic and acidic residues" evidence="4">
    <location>
        <begin position="366"/>
        <end position="385"/>
    </location>
</feature>
<feature type="compositionally biased region" description="Basic and acidic residues" evidence="4">
    <location>
        <begin position="165"/>
        <end position="174"/>
    </location>
</feature>
<feature type="compositionally biased region" description="Basic and acidic residues" evidence="4">
    <location>
        <begin position="339"/>
        <end position="353"/>
    </location>
</feature>
<protein>
    <recommendedName>
        <fullName evidence="5">BRCT domain-containing protein</fullName>
    </recommendedName>
</protein>
<dbReference type="PANTHER" id="PTHR15321:SF3">
    <property type="entry name" value="TP53-BINDING PROTEIN 1"/>
    <property type="match status" value="1"/>
</dbReference>
<feature type="compositionally biased region" description="Basic residues" evidence="4">
    <location>
        <begin position="686"/>
        <end position="705"/>
    </location>
</feature>
<feature type="compositionally biased region" description="Basic and acidic residues" evidence="4">
    <location>
        <begin position="819"/>
        <end position="829"/>
    </location>
</feature>
<feature type="region of interest" description="Disordered" evidence="4">
    <location>
        <begin position="123"/>
        <end position="186"/>
    </location>
</feature>
<dbReference type="InterPro" id="IPR036420">
    <property type="entry name" value="BRCT_dom_sf"/>
</dbReference>
<feature type="region of interest" description="Disordered" evidence="4">
    <location>
        <begin position="217"/>
        <end position="236"/>
    </location>
</feature>
<feature type="region of interest" description="Disordered" evidence="4">
    <location>
        <begin position="38"/>
        <end position="102"/>
    </location>
</feature>
<keyword evidence="2" id="KW-0227">DNA damage</keyword>
<name>A0A1Y2A9K3_9PLEO</name>
<dbReference type="STRING" id="1231657.A0A1Y2A9K3"/>
<comment type="subcellular location">
    <subcellularLocation>
        <location evidence="1">Nucleus</location>
    </subcellularLocation>
</comment>
<dbReference type="EMBL" id="MCFA01000003">
    <property type="protein sequence ID" value="ORY19198.1"/>
    <property type="molecule type" value="Genomic_DNA"/>
</dbReference>
<evidence type="ECO:0000256" key="3">
    <source>
        <dbReference type="ARBA" id="ARBA00023242"/>
    </source>
</evidence>
<accession>A0A1Y2A9K3</accession>
<feature type="domain" description="BRCT" evidence="5">
    <location>
        <begin position="1070"/>
        <end position="1208"/>
    </location>
</feature>
<keyword evidence="7" id="KW-1185">Reference proteome</keyword>
<dbReference type="OrthoDB" id="129353at2759"/>
<evidence type="ECO:0000259" key="5">
    <source>
        <dbReference type="PROSITE" id="PS50172"/>
    </source>
</evidence>
<dbReference type="CDD" id="cd17745">
    <property type="entry name" value="BRCT_p53bp1_rpt1"/>
    <property type="match status" value="1"/>
</dbReference>
<dbReference type="Pfam" id="PF08605">
    <property type="entry name" value="Rad9_Rad53_bind"/>
    <property type="match status" value="1"/>
</dbReference>
<feature type="compositionally biased region" description="Polar residues" evidence="4">
    <location>
        <begin position="414"/>
        <end position="435"/>
    </location>
</feature>
<gene>
    <name evidence="6" type="ORF">BCR34DRAFT_503561</name>
</gene>
<evidence type="ECO:0000256" key="4">
    <source>
        <dbReference type="SAM" id="MobiDB-lite"/>
    </source>
</evidence>
<feature type="region of interest" description="Disordered" evidence="4">
    <location>
        <begin position="1022"/>
        <end position="1053"/>
    </location>
</feature>
<sequence length="1391" mass="151721">MASADSEEFTVLREDLYDDPSQLSQLLRQRAGHATSIHFTDSTAHRASANTDAAGTAQEPSVTHTPLLQLPAPRLDRDPTPRRAPQATNYARPSLPRHRTAPTASGFAMDRAAGEKMHQSFAGAIDDMPGDTQPDSQIYRNWTSGIWDSGNGGTGPASVLNPVDEEGHPSDHTDGVNMMGSSQELHSPAITSPTMILEEDPDTQFRLDPAPTSPLKFETPAMAGKKRDSQAHALSSAMRTSATPGTTLSAAFFGAGVGNGAIGHAMSLTQVFNATQAGTSPVVGAPSDDPVFQRPSPNFTHTRQSSPLQALSSPTKAGRPEPPLRSSSEPRAEYVTMKESQDRRKRELPREDTAVSAQDSWNEPTEEQKHAAIRRERERLDREVGKSYARSVTIMNSQPDEDSIPRPKPLIIPSSPSANEYSISQTVMATKTGYTSQVVSSSMPPRPPQPSSPILGDQYGEDRIEEEEDEERVPSSPPALTHEDEITYDEHSGREEDQDEQSEIASIAQGDVDMDDQGDVQDEEVEEMPETHQEDEELILFRQPEHDETDNPTQKPFARPHNQRQSTVPESDVLEDPEPPDLGANDDLHEDASAPLESIALNQTNSTDPFHTAQENQSQTQVDRNPSQGTKNGEDSSSIPAPRVRSLDDIANQPKTQVSEDIGEIEMPQLSFTEDLDDDFSEKLHRSSPVRPAKRRKVYSAKKKTTFANSIQESEPEVETRVESPSLEQVHAREETPPSAREREEEGARAAAHAHEEVVHVQAATLKSARLSHVGRRVLAKNRKGALKPVKKTRPSLAPRSESHLSEVSDQPRTLETARAPEADVEMRDANAPIEEPDSPDELADSDPPKPVGVVPTVSDIVDRGEAPAGEILTPNRVFARWPGGNQAFYPATCLGHADRRHMQIRYDDGNFYPLEPDKIRALDLRVGDFVKVDQDGVKKQIYVVVGFKDKIDIETAEEYPLTDRHGYLTVLLEAKQRESLPSTAVVSSEIIPVPLATVYLTSQLLNKFKDRTFTFTPAISPSDSASRVATPSNTTDRQGTPSKSRRGTIGPSFLKDGIHRAGSVTSSVKLGSVFTNMAFAITTTQESTDRDSIVNMITSNGGHILTDGFQELFENIDSSSSSPDQLASPLQSAKASVVSTSDSLPLDDLVIKSTYRTLGFVSLISDSHSRRTKHIQALALNLPCLHHRWLSDSTAASKPLPFAKYLLPAGVSTYLGPGIVRSRTMDLYDPAGADADFAARIASRDLLLRKQSVLLVMGRKKEDIERKKPYLFLTHALGPKTVGRVPDLGAAKTMLLGGGAKNENSWDWVYVDGGKDEVANAASVLWGDSSVVPAASTAKKEKVRKRKRDVEAEADVGAMVRGGVVGGKTVRVTSDEFVIQSLILGALVEE</sequence>
<comment type="caution">
    <text evidence="6">The sequence shown here is derived from an EMBL/GenBank/DDBJ whole genome shotgun (WGS) entry which is preliminary data.</text>
</comment>
<reference evidence="6 7" key="1">
    <citation type="submission" date="2016-07" db="EMBL/GenBank/DDBJ databases">
        <title>Pervasive Adenine N6-methylation of Active Genes in Fungi.</title>
        <authorList>
            <consortium name="DOE Joint Genome Institute"/>
            <person name="Mondo S.J."/>
            <person name="Dannebaum R.O."/>
            <person name="Kuo R.C."/>
            <person name="Labutti K."/>
            <person name="Haridas S."/>
            <person name="Kuo A."/>
            <person name="Salamov A."/>
            <person name="Ahrendt S.R."/>
            <person name="Lipzen A."/>
            <person name="Sullivan W."/>
            <person name="Andreopoulos W.B."/>
            <person name="Clum A."/>
            <person name="Lindquist E."/>
            <person name="Daum C."/>
            <person name="Ramamoorthy G.K."/>
            <person name="Gryganskyi A."/>
            <person name="Culley D."/>
            <person name="Magnuson J.K."/>
            <person name="James T.Y."/>
            <person name="O'Malley M.A."/>
            <person name="Stajich J.E."/>
            <person name="Spatafora J.W."/>
            <person name="Visel A."/>
            <person name="Grigoriev I.V."/>
        </authorList>
    </citation>
    <scope>NUCLEOTIDE SEQUENCE [LARGE SCALE GENOMIC DNA]</scope>
    <source>
        <strain evidence="6 7">CBS 115471</strain>
    </source>
</reference>
<feature type="compositionally biased region" description="Polar residues" evidence="4">
    <location>
        <begin position="48"/>
        <end position="66"/>
    </location>
</feature>
<dbReference type="GO" id="GO:0042393">
    <property type="term" value="F:histone binding"/>
    <property type="evidence" value="ECO:0007669"/>
    <property type="project" value="TreeGrafter"/>
</dbReference>
<feature type="compositionally biased region" description="Acidic residues" evidence="4">
    <location>
        <begin position="835"/>
        <end position="845"/>
    </location>
</feature>
<evidence type="ECO:0000313" key="6">
    <source>
        <dbReference type="EMBL" id="ORY19198.1"/>
    </source>
</evidence>
<feature type="compositionally biased region" description="Basic residues" evidence="4">
    <location>
        <begin position="781"/>
        <end position="794"/>
    </location>
</feature>
<evidence type="ECO:0000256" key="2">
    <source>
        <dbReference type="ARBA" id="ARBA00022763"/>
    </source>
</evidence>
<evidence type="ECO:0000313" key="7">
    <source>
        <dbReference type="Proteomes" id="UP000193144"/>
    </source>
</evidence>
<feature type="compositionally biased region" description="Polar residues" evidence="4">
    <location>
        <begin position="1022"/>
        <end position="1043"/>
    </location>
</feature>
<dbReference type="Gene3D" id="2.30.30.140">
    <property type="match status" value="1"/>
</dbReference>
<dbReference type="SUPFAM" id="SSF52113">
    <property type="entry name" value="BRCT domain"/>
    <property type="match status" value="1"/>
</dbReference>
<dbReference type="GO" id="GO:0045944">
    <property type="term" value="P:positive regulation of transcription by RNA polymerase II"/>
    <property type="evidence" value="ECO:0007669"/>
    <property type="project" value="TreeGrafter"/>
</dbReference>
<dbReference type="GO" id="GO:0005634">
    <property type="term" value="C:nucleus"/>
    <property type="evidence" value="ECO:0007669"/>
    <property type="project" value="UniProtKB-SubCell"/>
</dbReference>
<feature type="region of interest" description="Disordered" evidence="4">
    <location>
        <begin position="279"/>
        <end position="758"/>
    </location>
</feature>
<dbReference type="InterPro" id="IPR047249">
    <property type="entry name" value="BRCT_p53bp1-like_rpt1"/>
</dbReference>
<dbReference type="InterPro" id="IPR013914">
    <property type="entry name" value="Rad9_Rad53-bd_dom_fun"/>
</dbReference>
<dbReference type="PROSITE" id="PS50172">
    <property type="entry name" value="BRCT"/>
    <property type="match status" value="1"/>
</dbReference>
<dbReference type="InterPro" id="IPR001357">
    <property type="entry name" value="BRCT_dom"/>
</dbReference>
<feature type="compositionally biased region" description="Basic and acidic residues" evidence="4">
    <location>
        <begin position="730"/>
        <end position="758"/>
    </location>
</feature>
<feature type="compositionally biased region" description="Polar residues" evidence="4">
    <location>
        <begin position="295"/>
        <end position="315"/>
    </location>
</feature>